<evidence type="ECO:0000313" key="8">
    <source>
        <dbReference type="Proteomes" id="UP000630528"/>
    </source>
</evidence>
<comment type="caution">
    <text evidence="7">The sequence shown here is derived from an EMBL/GenBank/DDBJ whole genome shotgun (WGS) entry which is preliminary data.</text>
</comment>
<evidence type="ECO:0000256" key="5">
    <source>
        <dbReference type="SAM" id="MobiDB-lite"/>
    </source>
</evidence>
<evidence type="ECO:0000256" key="4">
    <source>
        <dbReference type="PROSITE-ProRule" id="PRU01161"/>
    </source>
</evidence>
<dbReference type="SUPFAM" id="SSF52151">
    <property type="entry name" value="FabD/lysophospholipase-like"/>
    <property type="match status" value="1"/>
</dbReference>
<evidence type="ECO:0000256" key="3">
    <source>
        <dbReference type="ARBA" id="ARBA00023098"/>
    </source>
</evidence>
<dbReference type="AlphaFoldDB" id="A0A934TXE4"/>
<keyword evidence="3 4" id="KW-0443">Lipid metabolism</keyword>
<keyword evidence="1 4" id="KW-0378">Hydrolase</keyword>
<dbReference type="PROSITE" id="PS51635">
    <property type="entry name" value="PNPLA"/>
    <property type="match status" value="1"/>
</dbReference>
<dbReference type="GO" id="GO:0016042">
    <property type="term" value="P:lipid catabolic process"/>
    <property type="evidence" value="ECO:0007669"/>
    <property type="project" value="UniProtKB-UniRule"/>
</dbReference>
<reference evidence="7" key="1">
    <citation type="journal article" date="2012" name="J. Microbiol. Biotechnol.">
        <title>Ramlibacter ginsenosidimutans sp. nov., with ginsenoside-converting activity.</title>
        <authorList>
            <person name="Wang L."/>
            <person name="An D.S."/>
            <person name="Kim S.G."/>
            <person name="Jin F.X."/>
            <person name="Kim S.C."/>
            <person name="Lee S.T."/>
            <person name="Im W.T."/>
        </authorList>
    </citation>
    <scope>NUCLEOTIDE SEQUENCE</scope>
    <source>
        <strain evidence="7">KACC 17527</strain>
    </source>
</reference>
<dbReference type="PANTHER" id="PTHR14226:SF78">
    <property type="entry name" value="SLR0060 PROTEIN"/>
    <property type="match status" value="1"/>
</dbReference>
<dbReference type="Gene3D" id="3.40.1090.10">
    <property type="entry name" value="Cytosolic phospholipase A2 catalytic domain"/>
    <property type="match status" value="2"/>
</dbReference>
<reference evidence="7" key="2">
    <citation type="submission" date="2021-01" db="EMBL/GenBank/DDBJ databases">
        <authorList>
            <person name="Kang M."/>
        </authorList>
    </citation>
    <scope>NUCLEOTIDE SEQUENCE</scope>
    <source>
        <strain evidence="7">KACC 17527</strain>
    </source>
</reference>
<dbReference type="GO" id="GO:0016787">
    <property type="term" value="F:hydrolase activity"/>
    <property type="evidence" value="ECO:0007669"/>
    <property type="project" value="UniProtKB-UniRule"/>
</dbReference>
<proteinExistence type="predicted"/>
<feature type="active site" description="Nucleophile" evidence="4">
    <location>
        <position position="49"/>
    </location>
</feature>
<protein>
    <submittedName>
        <fullName evidence="7">Patatin-like phospholipase family protein</fullName>
    </submittedName>
</protein>
<dbReference type="InterPro" id="IPR050301">
    <property type="entry name" value="NTE"/>
</dbReference>
<dbReference type="Proteomes" id="UP000630528">
    <property type="component" value="Unassembled WGS sequence"/>
</dbReference>
<evidence type="ECO:0000313" key="7">
    <source>
        <dbReference type="EMBL" id="MBK6008665.1"/>
    </source>
</evidence>
<dbReference type="EMBL" id="JAEPWM010000011">
    <property type="protein sequence ID" value="MBK6008665.1"/>
    <property type="molecule type" value="Genomic_DNA"/>
</dbReference>
<dbReference type="InterPro" id="IPR002641">
    <property type="entry name" value="PNPLA_dom"/>
</dbReference>
<keyword evidence="2 4" id="KW-0442">Lipid degradation</keyword>
<feature type="region of interest" description="Disordered" evidence="5">
    <location>
        <begin position="397"/>
        <end position="417"/>
    </location>
</feature>
<accession>A0A934TXE4</accession>
<dbReference type="Pfam" id="PF01734">
    <property type="entry name" value="Patatin"/>
    <property type="match status" value="1"/>
</dbReference>
<name>A0A934TXE4_9BURK</name>
<feature type="short sequence motif" description="GXSXG" evidence="4">
    <location>
        <begin position="47"/>
        <end position="51"/>
    </location>
</feature>
<feature type="short sequence motif" description="DGA/G" evidence="4">
    <location>
        <begin position="229"/>
        <end position="231"/>
    </location>
</feature>
<organism evidence="7 8">
    <name type="scientific">Ramlibacter ginsenosidimutans</name>
    <dbReference type="NCBI Taxonomy" id="502333"/>
    <lineage>
        <taxon>Bacteria</taxon>
        <taxon>Pseudomonadati</taxon>
        <taxon>Pseudomonadota</taxon>
        <taxon>Betaproteobacteria</taxon>
        <taxon>Burkholderiales</taxon>
        <taxon>Comamonadaceae</taxon>
        <taxon>Ramlibacter</taxon>
    </lineage>
</organism>
<gene>
    <name evidence="7" type="ORF">JJB11_21400</name>
</gene>
<evidence type="ECO:0000256" key="1">
    <source>
        <dbReference type="ARBA" id="ARBA00022801"/>
    </source>
</evidence>
<dbReference type="PANTHER" id="PTHR14226">
    <property type="entry name" value="NEUROPATHY TARGET ESTERASE/SWISS CHEESE D.MELANOGASTER"/>
    <property type="match status" value="1"/>
</dbReference>
<comment type="caution">
    <text evidence="4">Lacks conserved residue(s) required for the propagation of feature annotation.</text>
</comment>
<dbReference type="InterPro" id="IPR016035">
    <property type="entry name" value="Acyl_Trfase/lysoPLipase"/>
</dbReference>
<evidence type="ECO:0000259" key="6">
    <source>
        <dbReference type="PROSITE" id="PS51635"/>
    </source>
</evidence>
<sequence>MAAVTLSGGGARAAAFGLGVLEELKATAFEVEGRPTTLLDEVGLISGVSGGSLLASYYAAFGDETFERFERDFLLVNFQTGLIRQATEPATLYRLSSPWYGRSNVLEQHLEPVFRGETFGSLRRRRPWPHLLVTATDLTTGVPFEFTPEQFALICSDLDSVPLSFAVAASSSVPLLLSPMTLRNYAGTCEPPQRQQHAMPHRNLSARLLRMIADSYRTSQQRPYIHLVDGGLADNLGVRALVDHTIASGSLQESFQQLPPGSVHRIVLVVVDSERAFADRIDESDRVPGTREVLDAMVFGAGSRWTTETTEVVKDAARRAADEVRAARGRDGSPFAVDADVFVINIRLRDLQDPRLRETLLHAPTAFEILPEHSKQLQAAGRALLRANPEFQRLRRSLGLDGGMTTADADDAREPQP</sequence>
<keyword evidence="8" id="KW-1185">Reference proteome</keyword>
<feature type="active site" description="Proton acceptor" evidence="4">
    <location>
        <position position="229"/>
    </location>
</feature>
<feature type="domain" description="PNPLA" evidence="6">
    <location>
        <begin position="5"/>
        <end position="242"/>
    </location>
</feature>
<evidence type="ECO:0000256" key="2">
    <source>
        <dbReference type="ARBA" id="ARBA00022963"/>
    </source>
</evidence>